<dbReference type="Proteomes" id="UP000031599">
    <property type="component" value="Unassembled WGS sequence"/>
</dbReference>
<proteinExistence type="predicted"/>
<evidence type="ECO:0000313" key="1">
    <source>
        <dbReference type="EMBL" id="KIG13855.1"/>
    </source>
</evidence>
<name>A0A0C2CW49_9BACT</name>
<reference evidence="1 2" key="1">
    <citation type="submission" date="2014-12" db="EMBL/GenBank/DDBJ databases">
        <title>Genome assembly of Enhygromyxa salina DSM 15201.</title>
        <authorList>
            <person name="Sharma G."/>
            <person name="Subramanian S."/>
        </authorList>
    </citation>
    <scope>NUCLEOTIDE SEQUENCE [LARGE SCALE GENOMIC DNA]</scope>
    <source>
        <strain evidence="1 2">DSM 15201</strain>
    </source>
</reference>
<comment type="caution">
    <text evidence="1">The sequence shown here is derived from an EMBL/GenBank/DDBJ whole genome shotgun (WGS) entry which is preliminary data.</text>
</comment>
<evidence type="ECO:0000313" key="2">
    <source>
        <dbReference type="Proteomes" id="UP000031599"/>
    </source>
</evidence>
<organism evidence="1 2">
    <name type="scientific">Enhygromyxa salina</name>
    <dbReference type="NCBI Taxonomy" id="215803"/>
    <lineage>
        <taxon>Bacteria</taxon>
        <taxon>Pseudomonadati</taxon>
        <taxon>Myxococcota</taxon>
        <taxon>Polyangia</taxon>
        <taxon>Nannocystales</taxon>
        <taxon>Nannocystaceae</taxon>
        <taxon>Enhygromyxa</taxon>
    </lineage>
</organism>
<dbReference type="AlphaFoldDB" id="A0A0C2CW49"/>
<protein>
    <submittedName>
        <fullName evidence="1">Uncharacterized protein</fullName>
    </submittedName>
</protein>
<gene>
    <name evidence="1" type="ORF">DB30_07510</name>
</gene>
<sequence length="38" mass="4393">MWFTKDHGSWGIDSFNVEFEDGGGNLWTVTLGDSRWDE</sequence>
<dbReference type="EMBL" id="JMCC02000087">
    <property type="protein sequence ID" value="KIG13855.1"/>
    <property type="molecule type" value="Genomic_DNA"/>
</dbReference>
<accession>A0A0C2CW49</accession>